<dbReference type="VEuPathDB" id="FungiDB:F503_05408"/>
<feature type="region of interest" description="Disordered" evidence="1">
    <location>
        <begin position="312"/>
        <end position="348"/>
    </location>
</feature>
<feature type="compositionally biased region" description="Acidic residues" evidence="1">
    <location>
        <begin position="156"/>
        <end position="178"/>
    </location>
</feature>
<dbReference type="HOGENOM" id="CLU_035438_0_0_1"/>
<dbReference type="GO" id="GO:0070042">
    <property type="term" value="F:rRNA (uridine-N3-)-methyltransferase activity"/>
    <property type="evidence" value="ECO:0007669"/>
    <property type="project" value="InterPro"/>
</dbReference>
<dbReference type="OrthoDB" id="273345at2759"/>
<gene>
    <name evidence="3" type="ORF">F503_05408</name>
</gene>
<dbReference type="AlphaFoldDB" id="S3CUC1"/>
<dbReference type="GO" id="GO:0070475">
    <property type="term" value="P:rRNA base methylation"/>
    <property type="evidence" value="ECO:0007669"/>
    <property type="project" value="InterPro"/>
</dbReference>
<feature type="domain" description="25S rRNA (uridine-N(3))-methyltransferase BMT5-like" evidence="2">
    <location>
        <begin position="78"/>
        <end position="283"/>
    </location>
</feature>
<evidence type="ECO:0000256" key="1">
    <source>
        <dbReference type="SAM" id="MobiDB-lite"/>
    </source>
</evidence>
<dbReference type="InterPro" id="IPR029063">
    <property type="entry name" value="SAM-dependent_MTases_sf"/>
</dbReference>
<dbReference type="PANTHER" id="PTHR11538:SF26">
    <property type="entry name" value="FERREDOXIN-FOLD ANTICODON-BINDING DOMAIN-CONTAINING PROTEIN 1"/>
    <property type="match status" value="1"/>
</dbReference>
<dbReference type="SUPFAM" id="SSF53335">
    <property type="entry name" value="S-adenosyl-L-methionine-dependent methyltransferases"/>
    <property type="match status" value="1"/>
</dbReference>
<dbReference type="PANTHER" id="PTHR11538">
    <property type="entry name" value="PHENYLALANYL-TRNA SYNTHETASE"/>
    <property type="match status" value="1"/>
</dbReference>
<dbReference type="Pfam" id="PF10354">
    <property type="entry name" value="BMT5-like"/>
    <property type="match status" value="1"/>
</dbReference>
<evidence type="ECO:0000313" key="4">
    <source>
        <dbReference type="Proteomes" id="UP000016923"/>
    </source>
</evidence>
<dbReference type="GO" id="GO:0005737">
    <property type="term" value="C:cytoplasm"/>
    <property type="evidence" value="ECO:0007669"/>
    <property type="project" value="TreeGrafter"/>
</dbReference>
<accession>S3CUC1</accession>
<dbReference type="STRING" id="1262450.S3CUC1"/>
<dbReference type="InterPro" id="IPR019446">
    <property type="entry name" value="BMT5-like"/>
</dbReference>
<evidence type="ECO:0000313" key="3">
    <source>
        <dbReference type="EMBL" id="EPE10313.1"/>
    </source>
</evidence>
<evidence type="ECO:0000259" key="2">
    <source>
        <dbReference type="Pfam" id="PF10354"/>
    </source>
</evidence>
<name>S3CUC1_OPHP1</name>
<feature type="compositionally biased region" description="Acidic residues" evidence="1">
    <location>
        <begin position="338"/>
        <end position="348"/>
    </location>
</feature>
<dbReference type="EMBL" id="KE148146">
    <property type="protein sequence ID" value="EPE10313.1"/>
    <property type="molecule type" value="Genomic_DNA"/>
</dbReference>
<reference evidence="3 4" key="1">
    <citation type="journal article" date="2013" name="BMC Genomics">
        <title>The genome and transcriptome of the pine saprophyte Ophiostoma piceae, and a comparison with the bark beetle-associated pine pathogen Grosmannia clavigera.</title>
        <authorList>
            <person name="Haridas S."/>
            <person name="Wang Y."/>
            <person name="Lim L."/>
            <person name="Massoumi Alamouti S."/>
            <person name="Jackman S."/>
            <person name="Docking R."/>
            <person name="Robertson G."/>
            <person name="Birol I."/>
            <person name="Bohlmann J."/>
            <person name="Breuil C."/>
        </authorList>
    </citation>
    <scope>NUCLEOTIDE SEQUENCE [LARGE SCALE GENOMIC DNA]</scope>
    <source>
        <strain evidence="3 4">UAMH 11346</strain>
    </source>
</reference>
<dbReference type="Proteomes" id="UP000016923">
    <property type="component" value="Unassembled WGS sequence"/>
</dbReference>
<keyword evidence="4" id="KW-1185">Reference proteome</keyword>
<dbReference type="eggNOG" id="KOG4174">
    <property type="taxonomic scope" value="Eukaryota"/>
</dbReference>
<sequence>MQKQNAESDDEAVGSTAKKGSKAEEDQTGQTQTRPGQIERVLKRECRTAPKSGSVHFKLLPTVLARHMAPVGTVHLLQGDLSFAASLVEHHNCLYLTATVFEDSRDTLLAKYPHAADKIASIEDAGARVLYGVDAKNMGPWGRGKPAKKASKSVDENEDKDEEGMEEEEELADDEDDEESRKAAKKAEKTAGKFDRILFNFPHVGGKSTDVNRQVRYNQELLVAFFKRALLSLAPKGSIVVTLFEGEPYTLWNIRDLARHAGLQVERSFRFQFSAYPDYHHARTLGIVRKGASSEESKSAWKGEDRASRSYVFVRKDHAPEQPPAAQKAKGKRGRDDSSDDDDSGDDH</sequence>
<feature type="region of interest" description="Disordered" evidence="1">
    <location>
        <begin position="1"/>
        <end position="38"/>
    </location>
</feature>
<organism evidence="3 4">
    <name type="scientific">Ophiostoma piceae (strain UAMH 11346)</name>
    <name type="common">Sap stain fungus</name>
    <dbReference type="NCBI Taxonomy" id="1262450"/>
    <lineage>
        <taxon>Eukaryota</taxon>
        <taxon>Fungi</taxon>
        <taxon>Dikarya</taxon>
        <taxon>Ascomycota</taxon>
        <taxon>Pezizomycotina</taxon>
        <taxon>Sordariomycetes</taxon>
        <taxon>Sordariomycetidae</taxon>
        <taxon>Ophiostomatales</taxon>
        <taxon>Ophiostomataceae</taxon>
        <taxon>Ophiostoma</taxon>
    </lineage>
</organism>
<protein>
    <recommendedName>
        <fullName evidence="2">25S rRNA (uridine-N(3))-methyltransferase BMT5-like domain-containing protein</fullName>
    </recommendedName>
</protein>
<proteinExistence type="predicted"/>
<feature type="region of interest" description="Disordered" evidence="1">
    <location>
        <begin position="141"/>
        <end position="187"/>
    </location>
</feature>